<sequence>TCESIRFSEEFTLNGGNYKTCNKCRFTRTEKKNESVSSSSIENNSIKIISIQEVSQYIMNLIDDLEDCVKLSLVFHIRLDETIISDTDINIKAMVKLIIDKIKDRDAGGSLDHQITRSSDH</sequence>
<organism evidence="1 2">
    <name type="scientific">Racocetra persica</name>
    <dbReference type="NCBI Taxonomy" id="160502"/>
    <lineage>
        <taxon>Eukaryota</taxon>
        <taxon>Fungi</taxon>
        <taxon>Fungi incertae sedis</taxon>
        <taxon>Mucoromycota</taxon>
        <taxon>Glomeromycotina</taxon>
        <taxon>Glomeromycetes</taxon>
        <taxon>Diversisporales</taxon>
        <taxon>Gigasporaceae</taxon>
        <taxon>Racocetra</taxon>
    </lineage>
</organism>
<name>A0ACA9L1D5_9GLOM</name>
<dbReference type="Proteomes" id="UP000789920">
    <property type="component" value="Unassembled WGS sequence"/>
</dbReference>
<accession>A0ACA9L1D5</accession>
<gene>
    <name evidence="1" type="ORF">RPERSI_LOCUS1962</name>
</gene>
<evidence type="ECO:0000313" key="1">
    <source>
        <dbReference type="EMBL" id="CAG8504233.1"/>
    </source>
</evidence>
<proteinExistence type="predicted"/>
<feature type="non-terminal residue" evidence="1">
    <location>
        <position position="1"/>
    </location>
</feature>
<keyword evidence="2" id="KW-1185">Reference proteome</keyword>
<evidence type="ECO:0000313" key="2">
    <source>
        <dbReference type="Proteomes" id="UP000789920"/>
    </source>
</evidence>
<comment type="caution">
    <text evidence="1">The sequence shown here is derived from an EMBL/GenBank/DDBJ whole genome shotgun (WGS) entry which is preliminary data.</text>
</comment>
<reference evidence="1" key="1">
    <citation type="submission" date="2021-06" db="EMBL/GenBank/DDBJ databases">
        <authorList>
            <person name="Kallberg Y."/>
            <person name="Tangrot J."/>
            <person name="Rosling A."/>
        </authorList>
    </citation>
    <scope>NUCLEOTIDE SEQUENCE</scope>
    <source>
        <strain evidence="1">MA461A</strain>
    </source>
</reference>
<dbReference type="EMBL" id="CAJVQC010002018">
    <property type="protein sequence ID" value="CAG8504233.1"/>
    <property type="molecule type" value="Genomic_DNA"/>
</dbReference>
<protein>
    <submittedName>
        <fullName evidence="1">1269_t:CDS:1</fullName>
    </submittedName>
</protein>